<dbReference type="Proteomes" id="UP001500449">
    <property type="component" value="Unassembled WGS sequence"/>
</dbReference>
<dbReference type="EMBL" id="BAAAQK010000005">
    <property type="protein sequence ID" value="GAA1845701.1"/>
    <property type="molecule type" value="Genomic_DNA"/>
</dbReference>
<name>A0ABN2N1G2_9PSEU</name>
<comment type="caution">
    <text evidence="1">The sequence shown here is derived from an EMBL/GenBank/DDBJ whole genome shotgun (WGS) entry which is preliminary data.</text>
</comment>
<evidence type="ECO:0000313" key="2">
    <source>
        <dbReference type="Proteomes" id="UP001500449"/>
    </source>
</evidence>
<proteinExistence type="predicted"/>
<reference evidence="1 2" key="1">
    <citation type="journal article" date="2019" name="Int. J. Syst. Evol. Microbiol.">
        <title>The Global Catalogue of Microorganisms (GCM) 10K type strain sequencing project: providing services to taxonomists for standard genome sequencing and annotation.</title>
        <authorList>
            <consortium name="The Broad Institute Genomics Platform"/>
            <consortium name="The Broad Institute Genome Sequencing Center for Infectious Disease"/>
            <person name="Wu L."/>
            <person name="Ma J."/>
        </authorList>
    </citation>
    <scope>NUCLEOTIDE SEQUENCE [LARGE SCALE GENOMIC DNA]</scope>
    <source>
        <strain evidence="1 2">JCM 16009</strain>
    </source>
</reference>
<protein>
    <recommendedName>
        <fullName evidence="3">DZANK-type domain-containing protein</fullName>
    </recommendedName>
</protein>
<accession>A0ABN2N1G2</accession>
<organism evidence="1 2">
    <name type="scientific">Pseudonocardia ailaonensis</name>
    <dbReference type="NCBI Taxonomy" id="367279"/>
    <lineage>
        <taxon>Bacteria</taxon>
        <taxon>Bacillati</taxon>
        <taxon>Actinomycetota</taxon>
        <taxon>Actinomycetes</taxon>
        <taxon>Pseudonocardiales</taxon>
        <taxon>Pseudonocardiaceae</taxon>
        <taxon>Pseudonocardia</taxon>
    </lineage>
</organism>
<evidence type="ECO:0000313" key="1">
    <source>
        <dbReference type="EMBL" id="GAA1845701.1"/>
    </source>
</evidence>
<evidence type="ECO:0008006" key="3">
    <source>
        <dbReference type="Google" id="ProtNLM"/>
    </source>
</evidence>
<sequence>MEDRNQMPDLIPFTSNITDCSTTDGYQFEFHCQRCGNGFRSRFRHSVTGFGGRLAALGGSILGGEIGSRVEHVGLMAQWNRPSTRGTTNDQRMREASEDVAGEFRQCRGCTDWVCRHFCWDQRVDCCRNCAAAQAPPAYGAPSYDQGYGTPPQVAPAYGAQSYPEQYAAQGYGGQAHGAPPAPAPAEPTRYCGHCGAEGTGRFCGACGTSYDAPPCRGCGAPQRGTPFCQNCGTAAG</sequence>
<gene>
    <name evidence="1" type="ORF">GCM10009836_26590</name>
</gene>
<keyword evidence="2" id="KW-1185">Reference proteome</keyword>